<dbReference type="EMBL" id="PSYR01000002">
    <property type="protein sequence ID" value="RCN55980.1"/>
    <property type="molecule type" value="Genomic_DNA"/>
</dbReference>
<keyword evidence="11" id="KW-1185">Reference proteome</keyword>
<evidence type="ECO:0000256" key="8">
    <source>
        <dbReference type="ARBA" id="ARBA00023136"/>
    </source>
</evidence>
<dbReference type="GO" id="GO:0015420">
    <property type="term" value="F:ABC-type vitamin B12 transporter activity"/>
    <property type="evidence" value="ECO:0007669"/>
    <property type="project" value="UniProtKB-UniRule"/>
</dbReference>
<keyword evidence="6 9" id="KW-0812">Transmembrane</keyword>
<dbReference type="STRING" id="163359.A9R16_14975"/>
<protein>
    <recommendedName>
        <fullName evidence="9">Cobalamin biosynthesis protein CobD</fullName>
    </recommendedName>
</protein>
<dbReference type="GO" id="GO:0048472">
    <property type="term" value="F:threonine-phosphate decarboxylase activity"/>
    <property type="evidence" value="ECO:0007669"/>
    <property type="project" value="InterPro"/>
</dbReference>
<evidence type="ECO:0000256" key="3">
    <source>
        <dbReference type="ARBA" id="ARBA00006263"/>
    </source>
</evidence>
<dbReference type="InterPro" id="IPR004485">
    <property type="entry name" value="Cobalamin_biosynth_CobD/CbiB"/>
</dbReference>
<organism evidence="10 11">
    <name type="scientific">Acidiferrobacter thiooxydans</name>
    <dbReference type="NCBI Taxonomy" id="163359"/>
    <lineage>
        <taxon>Bacteria</taxon>
        <taxon>Pseudomonadati</taxon>
        <taxon>Pseudomonadota</taxon>
        <taxon>Gammaproteobacteria</taxon>
        <taxon>Acidiferrobacterales</taxon>
        <taxon>Acidiferrobacteraceae</taxon>
        <taxon>Acidiferrobacter</taxon>
    </lineage>
</organism>
<evidence type="ECO:0000256" key="4">
    <source>
        <dbReference type="ARBA" id="ARBA00022475"/>
    </source>
</evidence>
<dbReference type="UniPathway" id="UPA00148"/>
<dbReference type="PANTHER" id="PTHR34308">
    <property type="entry name" value="COBALAMIN BIOSYNTHESIS PROTEIN CBIB"/>
    <property type="match status" value="1"/>
</dbReference>
<keyword evidence="7 9" id="KW-1133">Transmembrane helix</keyword>
<dbReference type="RefSeq" id="WP_065971427.1">
    <property type="nucleotide sequence ID" value="NZ_CP080624.1"/>
</dbReference>
<keyword evidence="8 9" id="KW-0472">Membrane</keyword>
<gene>
    <name evidence="9" type="primary">cobD</name>
    <name evidence="10" type="ORF">C4900_08810</name>
</gene>
<evidence type="ECO:0000256" key="7">
    <source>
        <dbReference type="ARBA" id="ARBA00022989"/>
    </source>
</evidence>
<accession>A0A1C2FZQ1</accession>
<comment type="function">
    <text evidence="9">Converts cobyric acid to cobinamide by the addition of aminopropanol on the F carboxylic group.</text>
</comment>
<feature type="transmembrane region" description="Helical" evidence="9">
    <location>
        <begin position="78"/>
        <end position="97"/>
    </location>
</feature>
<reference evidence="10 11" key="1">
    <citation type="submission" date="2018-02" db="EMBL/GenBank/DDBJ databases">
        <title>Insights into the biology of acidophilic members of the Acidiferrobacteraceae family derived from comparative genomic analyses.</title>
        <authorList>
            <person name="Issotta F."/>
            <person name="Thyssen C."/>
            <person name="Mena C."/>
            <person name="Moya A."/>
            <person name="Bellenberg S."/>
            <person name="Sproer C."/>
            <person name="Covarrubias P.C."/>
            <person name="Sand W."/>
            <person name="Quatrini R."/>
            <person name="Vera M."/>
        </authorList>
    </citation>
    <scope>NUCLEOTIDE SEQUENCE [LARGE SCALE GENOMIC DNA]</scope>
    <source>
        <strain evidence="11">m-1</strain>
    </source>
</reference>
<proteinExistence type="inferred from homology"/>
<dbReference type="GO" id="GO:0005886">
    <property type="term" value="C:plasma membrane"/>
    <property type="evidence" value="ECO:0007669"/>
    <property type="project" value="UniProtKB-SubCell"/>
</dbReference>
<keyword evidence="4 9" id="KW-1003">Cell membrane</keyword>
<evidence type="ECO:0000313" key="11">
    <source>
        <dbReference type="Proteomes" id="UP000253250"/>
    </source>
</evidence>
<dbReference type="AlphaFoldDB" id="A0A1C2FZQ1"/>
<evidence type="ECO:0000256" key="2">
    <source>
        <dbReference type="ARBA" id="ARBA00004953"/>
    </source>
</evidence>
<comment type="caution">
    <text evidence="9">Lacks conserved residue(s) required for the propagation of feature annotation.</text>
</comment>
<comment type="similarity">
    <text evidence="3 9">Belongs to the CobD/CbiB family.</text>
</comment>
<dbReference type="Proteomes" id="UP000253250">
    <property type="component" value="Unassembled WGS sequence"/>
</dbReference>
<feature type="transmembrane region" description="Helical" evidence="9">
    <location>
        <begin position="155"/>
        <end position="175"/>
    </location>
</feature>
<dbReference type="OrthoDB" id="9811967at2"/>
<evidence type="ECO:0000256" key="6">
    <source>
        <dbReference type="ARBA" id="ARBA00022692"/>
    </source>
</evidence>
<dbReference type="PANTHER" id="PTHR34308:SF1">
    <property type="entry name" value="COBALAMIN BIOSYNTHESIS PROTEIN CBIB"/>
    <property type="match status" value="1"/>
</dbReference>
<evidence type="ECO:0000313" key="10">
    <source>
        <dbReference type="EMBL" id="RCN55980.1"/>
    </source>
</evidence>
<feature type="transmembrane region" description="Helical" evidence="9">
    <location>
        <begin position="50"/>
        <end position="71"/>
    </location>
</feature>
<dbReference type="Pfam" id="PF03186">
    <property type="entry name" value="CobD_Cbib"/>
    <property type="match status" value="1"/>
</dbReference>
<evidence type="ECO:0000256" key="5">
    <source>
        <dbReference type="ARBA" id="ARBA00022573"/>
    </source>
</evidence>
<dbReference type="HAMAP" id="MF_00024">
    <property type="entry name" value="CobD_CbiB"/>
    <property type="match status" value="1"/>
</dbReference>
<feature type="transmembrane region" description="Helical" evidence="9">
    <location>
        <begin position="283"/>
        <end position="304"/>
    </location>
</feature>
<evidence type="ECO:0000256" key="9">
    <source>
        <dbReference type="HAMAP-Rule" id="MF_00024"/>
    </source>
</evidence>
<comment type="caution">
    <text evidence="10">The sequence shown here is derived from an EMBL/GenBank/DDBJ whole genome shotgun (WGS) entry which is preliminary data.</text>
</comment>
<dbReference type="GO" id="GO:0009236">
    <property type="term" value="P:cobalamin biosynthetic process"/>
    <property type="evidence" value="ECO:0007669"/>
    <property type="project" value="UniProtKB-UniRule"/>
</dbReference>
<keyword evidence="5 9" id="KW-0169">Cobalamin biosynthesis</keyword>
<evidence type="ECO:0000256" key="1">
    <source>
        <dbReference type="ARBA" id="ARBA00004651"/>
    </source>
</evidence>
<comment type="pathway">
    <text evidence="2 9">Cofactor biosynthesis; adenosylcobalamin biosynthesis.</text>
</comment>
<sequence>MAITLIIILFAVALDRLFPDRGRAPPFLWYEDWARSVEQRFNGGTRGQGLAAVLVVAGPVLLGVALIRYVLSHISYSLVYIFDILVLYLCLDLYRLTRQAVGVSESLEAGDILMAASHLETMTGKTTGDVTESSIAQATVEAVLKHANTAIMAPLFWFILFGPVAVVLQRLAALLDRLWGHRSAQFAEFGWAAARLDDLLGWVPARITALSYGIMGSFEDALHCWRRQAGMWSDINSGPLLASGFGAMHMSACEEPEEEDISGPPAVRGFVVNAADIRRAVALLWRVLLFWLAVALLMAGARLFGVFG</sequence>
<name>A0A1C2FZQ1_9GAMM</name>
<comment type="subcellular location">
    <subcellularLocation>
        <location evidence="1 9">Cell membrane</location>
        <topology evidence="1 9">Multi-pass membrane protein</topology>
    </subcellularLocation>
</comment>